<evidence type="ECO:0000313" key="6">
    <source>
        <dbReference type="EMBL" id="KUK68191.1"/>
    </source>
</evidence>
<keyword evidence="6" id="KW-0813">Transport</keyword>
<evidence type="ECO:0000313" key="10">
    <source>
        <dbReference type="Proteomes" id="UP000264215"/>
    </source>
</evidence>
<name>A0A101H0Q5_9BACT</name>
<comment type="similarity">
    <text evidence="2">Belongs to the bacterial solute-binding protein 2 family.</text>
</comment>
<dbReference type="PANTHER" id="PTHR46847:SF1">
    <property type="entry name" value="D-ALLOSE-BINDING PERIPLASMIC PROTEIN-RELATED"/>
    <property type="match status" value="1"/>
</dbReference>
<reference evidence="5 10" key="3">
    <citation type="journal article" date="2018" name="Nat. Biotechnol.">
        <title>A standardized bacterial taxonomy based on genome phylogeny substantially revises the tree of life.</title>
        <authorList>
            <person name="Parks D.H."/>
            <person name="Chuvochina M."/>
            <person name="Waite D.W."/>
            <person name="Rinke C."/>
            <person name="Skarshewski A."/>
            <person name="Chaumeil P.A."/>
            <person name="Hugenholtz P."/>
        </authorList>
    </citation>
    <scope>NUCLEOTIDE SEQUENCE [LARGE SCALE GENOMIC DNA]</scope>
    <source>
        <strain evidence="5">UBA9905</strain>
    </source>
</reference>
<feature type="domain" description="Periplasmic binding protein" evidence="4">
    <location>
        <begin position="25"/>
        <end position="276"/>
    </location>
</feature>
<evidence type="ECO:0000256" key="2">
    <source>
        <dbReference type="ARBA" id="ARBA00007639"/>
    </source>
</evidence>
<dbReference type="Proteomes" id="UP000264215">
    <property type="component" value="Unassembled WGS sequence"/>
</dbReference>
<dbReference type="EMBL" id="LGGH01000030">
    <property type="protein sequence ID" value="KUK68191.1"/>
    <property type="molecule type" value="Genomic_DNA"/>
</dbReference>
<dbReference type="Proteomes" id="UP000054260">
    <property type="component" value="Unassembled WGS sequence"/>
</dbReference>
<dbReference type="PATRIC" id="fig|1236046.5.peg.253"/>
<reference evidence="8 9" key="2">
    <citation type="journal article" date="2015" name="MBio">
        <title>Genome-Resolved Metagenomic Analysis Reveals Roles for Candidate Phyla and Other Microbial Community Members in Biogeochemical Transformations in Oil Reservoirs.</title>
        <authorList>
            <person name="Hu P."/>
            <person name="Tom L."/>
            <person name="Singh A."/>
            <person name="Thomas B.C."/>
            <person name="Baker B.J."/>
            <person name="Piceno Y.M."/>
            <person name="Andersen G.L."/>
            <person name="Banfield J.F."/>
        </authorList>
    </citation>
    <scope>NUCLEOTIDE SEQUENCE [LARGE SCALE GENOMIC DNA]</scope>
</reference>
<dbReference type="Proteomes" id="UP000055014">
    <property type="component" value="Unassembled WGS sequence"/>
</dbReference>
<dbReference type="EMBL" id="LGGW01000050">
    <property type="protein sequence ID" value="KUK90128.1"/>
    <property type="molecule type" value="Genomic_DNA"/>
</dbReference>
<dbReference type="GO" id="GO:0030246">
    <property type="term" value="F:carbohydrate binding"/>
    <property type="evidence" value="ECO:0007669"/>
    <property type="project" value="UniProtKB-ARBA"/>
</dbReference>
<dbReference type="CDD" id="cd06323">
    <property type="entry name" value="PBP1_ribose_binding"/>
    <property type="match status" value="1"/>
</dbReference>
<dbReference type="AlphaFoldDB" id="A0A101H0Q5"/>
<organism evidence="6 8">
    <name type="scientific">Mesotoga infera</name>
    <dbReference type="NCBI Taxonomy" id="1236046"/>
    <lineage>
        <taxon>Bacteria</taxon>
        <taxon>Thermotogati</taxon>
        <taxon>Thermotogota</taxon>
        <taxon>Thermotogae</taxon>
        <taxon>Kosmotogales</taxon>
        <taxon>Kosmotogaceae</taxon>
        <taxon>Mesotoga</taxon>
    </lineage>
</organism>
<gene>
    <name evidence="5" type="ORF">DIT26_00640</name>
    <name evidence="6" type="ORF">XD86_0337</name>
    <name evidence="7" type="ORF">XE02_0681</name>
</gene>
<proteinExistence type="inferred from homology"/>
<comment type="subcellular location">
    <subcellularLocation>
        <location evidence="1">Cell envelope</location>
    </subcellularLocation>
</comment>
<reference evidence="6" key="1">
    <citation type="journal article" date="2015" name="MBio">
        <title>Genome-resolved metagenomic analysis reveals roles for candidate phyla and other microbial community members in biogeochemical transformations in oil reservoirs.</title>
        <authorList>
            <person name="Hu P."/>
            <person name="Tom L."/>
            <person name="Singh A."/>
            <person name="Thomas B.C."/>
            <person name="Baker B.J."/>
            <person name="Piceno Y.M."/>
            <person name="Andersen G.L."/>
            <person name="Banfield J.F."/>
        </authorList>
    </citation>
    <scope>NUCLEOTIDE SEQUENCE [LARGE SCALE GENOMIC DNA]</scope>
    <source>
        <strain evidence="6">46_47</strain>
        <strain evidence="7">46_70</strain>
    </source>
</reference>
<evidence type="ECO:0000313" key="7">
    <source>
        <dbReference type="EMBL" id="KUK90128.1"/>
    </source>
</evidence>
<comment type="caution">
    <text evidence="6">The sequence shown here is derived from an EMBL/GenBank/DDBJ whole genome shotgun (WGS) entry which is preliminary data.</text>
</comment>
<evidence type="ECO:0000259" key="4">
    <source>
        <dbReference type="Pfam" id="PF13407"/>
    </source>
</evidence>
<protein>
    <submittedName>
        <fullName evidence="6">ABC-type sugar transport system, periplasmic component</fullName>
    </submittedName>
    <submittedName>
        <fullName evidence="5">D-ribose ABC transporter substrate-binding protein</fullName>
    </submittedName>
</protein>
<dbReference type="Gene3D" id="3.40.50.2300">
    <property type="match status" value="2"/>
</dbReference>
<evidence type="ECO:0000313" key="8">
    <source>
        <dbReference type="Proteomes" id="UP000054260"/>
    </source>
</evidence>
<keyword evidence="3" id="KW-0732">Signal</keyword>
<evidence type="ECO:0000313" key="9">
    <source>
        <dbReference type="Proteomes" id="UP000055014"/>
    </source>
</evidence>
<keyword evidence="6" id="KW-0762">Sugar transport</keyword>
<dbReference type="EMBL" id="DQBS01000015">
    <property type="protein sequence ID" value="HCO69091.1"/>
    <property type="molecule type" value="Genomic_DNA"/>
</dbReference>
<evidence type="ECO:0000313" key="5">
    <source>
        <dbReference type="EMBL" id="HCO69091.1"/>
    </source>
</evidence>
<evidence type="ECO:0000256" key="3">
    <source>
        <dbReference type="ARBA" id="ARBA00022729"/>
    </source>
</evidence>
<dbReference type="Pfam" id="PF13407">
    <property type="entry name" value="Peripla_BP_4"/>
    <property type="match status" value="1"/>
</dbReference>
<sequence>MKKLLVITVFLVAASAFLFGATYRIGLSLSTLNNPFFVTLRDGALQAAAGLGVEVIVADGRDNPAKQLGDIEDFVQQKLDLIVINPTDSDAIVTAVEEANKAGIPVITVDRGANGGMVIAHIASDNVAGGMMAGEYVAMLLGGKGNVVELEGIVGTSAARDRGQGFGAAISKYPDIKIVAKQVANFNRAEGLVVMENILQANPNIDAVFAHNDEMALGAIEAIKAAGLLDKIKVVGFDAVDDAVAAVNAGEMAATVAQQPFVMGQLAVVKAFEYLTIGTIYIPVDLQLVTLK</sequence>
<dbReference type="PANTHER" id="PTHR46847">
    <property type="entry name" value="D-ALLOSE-BINDING PERIPLASMIC PROTEIN-RELATED"/>
    <property type="match status" value="1"/>
</dbReference>
<accession>A0A101H0Q5</accession>
<dbReference type="SUPFAM" id="SSF53822">
    <property type="entry name" value="Periplasmic binding protein-like I"/>
    <property type="match status" value="1"/>
</dbReference>
<dbReference type="InterPro" id="IPR028082">
    <property type="entry name" value="Peripla_BP_I"/>
</dbReference>
<dbReference type="InterPro" id="IPR025997">
    <property type="entry name" value="SBP_2_dom"/>
</dbReference>
<dbReference type="GO" id="GO:0030313">
    <property type="term" value="C:cell envelope"/>
    <property type="evidence" value="ECO:0007669"/>
    <property type="project" value="UniProtKB-SubCell"/>
</dbReference>
<evidence type="ECO:0000256" key="1">
    <source>
        <dbReference type="ARBA" id="ARBA00004196"/>
    </source>
</evidence>